<protein>
    <submittedName>
        <fullName evidence="3">Transcriptional regulator</fullName>
    </submittedName>
</protein>
<dbReference type="RefSeq" id="WP_188783546.1">
    <property type="nucleotide sequence ID" value="NZ_BMNI01000003.1"/>
</dbReference>
<dbReference type="PROSITE" id="PS50995">
    <property type="entry name" value="HTH_MARR_2"/>
    <property type="match status" value="1"/>
</dbReference>
<keyword evidence="4" id="KW-1185">Reference proteome</keyword>
<dbReference type="PRINTS" id="PR00598">
    <property type="entry name" value="HTHMARR"/>
</dbReference>
<evidence type="ECO:0000313" key="4">
    <source>
        <dbReference type="Proteomes" id="UP000655410"/>
    </source>
</evidence>
<dbReference type="SMART" id="SM00347">
    <property type="entry name" value="HTH_MARR"/>
    <property type="match status" value="1"/>
</dbReference>
<dbReference type="Pfam" id="PF12802">
    <property type="entry name" value="MarR_2"/>
    <property type="match status" value="1"/>
</dbReference>
<organism evidence="3 4">
    <name type="scientific">Nocardioides phosphati</name>
    <dbReference type="NCBI Taxonomy" id="1867775"/>
    <lineage>
        <taxon>Bacteria</taxon>
        <taxon>Bacillati</taxon>
        <taxon>Actinomycetota</taxon>
        <taxon>Actinomycetes</taxon>
        <taxon>Propionibacteriales</taxon>
        <taxon>Nocardioidaceae</taxon>
        <taxon>Nocardioides</taxon>
    </lineage>
</organism>
<feature type="domain" description="HTH marR-type" evidence="2">
    <location>
        <begin position="10"/>
        <end position="141"/>
    </location>
</feature>
<name>A0ABQ2N8T9_9ACTN</name>
<dbReference type="EMBL" id="BMNI01000003">
    <property type="protein sequence ID" value="GGO88812.1"/>
    <property type="molecule type" value="Genomic_DNA"/>
</dbReference>
<dbReference type="CDD" id="cd00090">
    <property type="entry name" value="HTH_ARSR"/>
    <property type="match status" value="1"/>
</dbReference>
<dbReference type="InterPro" id="IPR039422">
    <property type="entry name" value="MarR/SlyA-like"/>
</dbReference>
<dbReference type="SUPFAM" id="SSF46785">
    <property type="entry name" value="Winged helix' DNA-binding domain"/>
    <property type="match status" value="1"/>
</dbReference>
<dbReference type="InterPro" id="IPR036390">
    <property type="entry name" value="WH_DNA-bd_sf"/>
</dbReference>
<comment type="subcellular location">
    <subcellularLocation>
        <location evidence="1">Cytoplasm</location>
    </subcellularLocation>
</comment>
<dbReference type="InterPro" id="IPR011991">
    <property type="entry name" value="ArsR-like_HTH"/>
</dbReference>
<comment type="caution">
    <text evidence="3">The sequence shown here is derived from an EMBL/GenBank/DDBJ whole genome shotgun (WGS) entry which is preliminary data.</text>
</comment>
<evidence type="ECO:0000256" key="1">
    <source>
        <dbReference type="ARBA" id="ARBA00004496"/>
    </source>
</evidence>
<evidence type="ECO:0000313" key="3">
    <source>
        <dbReference type="EMBL" id="GGO88812.1"/>
    </source>
</evidence>
<dbReference type="PANTHER" id="PTHR33164">
    <property type="entry name" value="TRANSCRIPTIONAL REGULATOR, MARR FAMILY"/>
    <property type="match status" value="1"/>
</dbReference>
<reference evidence="4" key="1">
    <citation type="journal article" date="2019" name="Int. J. Syst. Evol. Microbiol.">
        <title>The Global Catalogue of Microorganisms (GCM) 10K type strain sequencing project: providing services to taxonomists for standard genome sequencing and annotation.</title>
        <authorList>
            <consortium name="The Broad Institute Genomics Platform"/>
            <consortium name="The Broad Institute Genome Sequencing Center for Infectious Disease"/>
            <person name="Wu L."/>
            <person name="Ma J."/>
        </authorList>
    </citation>
    <scope>NUCLEOTIDE SEQUENCE [LARGE SCALE GENOMIC DNA]</scope>
    <source>
        <strain evidence="4">CGMCC 4.7371</strain>
    </source>
</reference>
<dbReference type="PANTHER" id="PTHR33164:SF5">
    <property type="entry name" value="ORGANIC HYDROPEROXIDE RESISTANCE TRANSCRIPTIONAL REGULATOR"/>
    <property type="match status" value="1"/>
</dbReference>
<gene>
    <name evidence="3" type="ORF">GCM10011584_16710</name>
</gene>
<proteinExistence type="predicted"/>
<sequence>MTDHPQLQLDAQLCFPLYAATRAVTGAYADLLAPAGLTYPQYLTVLALGGADGPMTVGDLGRALRLDSGTLTPLLKRLEAAGHVARHRDPADERRVLVALTGQGRELRDSLADVPMRMAERMGLPRRDVGELRRLLGALLEGLDGH</sequence>
<evidence type="ECO:0000259" key="2">
    <source>
        <dbReference type="PROSITE" id="PS50995"/>
    </source>
</evidence>
<dbReference type="Gene3D" id="1.10.10.10">
    <property type="entry name" value="Winged helix-like DNA-binding domain superfamily/Winged helix DNA-binding domain"/>
    <property type="match status" value="1"/>
</dbReference>
<dbReference type="Proteomes" id="UP000655410">
    <property type="component" value="Unassembled WGS sequence"/>
</dbReference>
<accession>A0ABQ2N8T9</accession>
<dbReference type="InterPro" id="IPR036388">
    <property type="entry name" value="WH-like_DNA-bd_sf"/>
</dbReference>
<dbReference type="InterPro" id="IPR000835">
    <property type="entry name" value="HTH_MarR-typ"/>
</dbReference>